<gene>
    <name evidence="7" type="ORF">O3P69_006891</name>
</gene>
<evidence type="ECO:0000256" key="1">
    <source>
        <dbReference type="ARBA" id="ARBA00004123"/>
    </source>
</evidence>
<feature type="region of interest" description="Disordered" evidence="5">
    <location>
        <begin position="255"/>
        <end position="292"/>
    </location>
</feature>
<evidence type="ECO:0000259" key="6">
    <source>
        <dbReference type="PROSITE" id="PS51062"/>
    </source>
</evidence>
<dbReference type="PANTHER" id="PTHR11950">
    <property type="entry name" value="RUNT RELATED"/>
    <property type="match status" value="1"/>
</dbReference>
<protein>
    <recommendedName>
        <fullName evidence="6">Runt domain-containing protein</fullName>
    </recommendedName>
</protein>
<feature type="compositionally biased region" description="Polar residues" evidence="5">
    <location>
        <begin position="255"/>
        <end position="278"/>
    </location>
</feature>
<comment type="caution">
    <text evidence="7">The sequence shown here is derived from an EMBL/GenBank/DDBJ whole genome shotgun (WGS) entry which is preliminary data.</text>
</comment>
<dbReference type="AlphaFoldDB" id="A0AAW0U302"/>
<feature type="region of interest" description="Disordered" evidence="5">
    <location>
        <begin position="422"/>
        <end position="506"/>
    </location>
</feature>
<feature type="domain" description="Runt" evidence="6">
    <location>
        <begin position="16"/>
        <end position="144"/>
    </location>
</feature>
<comment type="subcellular location">
    <subcellularLocation>
        <location evidence="1">Nucleus</location>
    </subcellularLocation>
</comment>
<dbReference type="GO" id="GO:0001709">
    <property type="term" value="P:cell fate determination"/>
    <property type="evidence" value="ECO:0007669"/>
    <property type="project" value="UniProtKB-ARBA"/>
</dbReference>
<dbReference type="SUPFAM" id="SSF49417">
    <property type="entry name" value="p53-like transcription factors"/>
    <property type="match status" value="1"/>
</dbReference>
<evidence type="ECO:0000313" key="7">
    <source>
        <dbReference type="EMBL" id="KAK8393866.1"/>
    </source>
</evidence>
<organism evidence="7 8">
    <name type="scientific">Scylla paramamosain</name>
    <name type="common">Mud crab</name>
    <dbReference type="NCBI Taxonomy" id="85552"/>
    <lineage>
        <taxon>Eukaryota</taxon>
        <taxon>Metazoa</taxon>
        <taxon>Ecdysozoa</taxon>
        <taxon>Arthropoda</taxon>
        <taxon>Crustacea</taxon>
        <taxon>Multicrustacea</taxon>
        <taxon>Malacostraca</taxon>
        <taxon>Eumalacostraca</taxon>
        <taxon>Eucarida</taxon>
        <taxon>Decapoda</taxon>
        <taxon>Pleocyemata</taxon>
        <taxon>Brachyura</taxon>
        <taxon>Eubrachyura</taxon>
        <taxon>Portunoidea</taxon>
        <taxon>Portunidae</taxon>
        <taxon>Portuninae</taxon>
        <taxon>Scylla</taxon>
    </lineage>
</organism>
<dbReference type="GO" id="GO:0005524">
    <property type="term" value="F:ATP binding"/>
    <property type="evidence" value="ECO:0007669"/>
    <property type="project" value="InterPro"/>
</dbReference>
<evidence type="ECO:0000256" key="4">
    <source>
        <dbReference type="ARBA" id="ARBA00023242"/>
    </source>
</evidence>
<dbReference type="InterPro" id="IPR000040">
    <property type="entry name" value="AML1_Runt"/>
</dbReference>
<dbReference type="Proteomes" id="UP001487740">
    <property type="component" value="Unassembled WGS sequence"/>
</dbReference>
<feature type="region of interest" description="Disordered" evidence="5">
    <location>
        <begin position="184"/>
        <end position="208"/>
    </location>
</feature>
<dbReference type="InterPro" id="IPR008967">
    <property type="entry name" value="p53-like_TF_DNA-bd_sf"/>
</dbReference>
<name>A0AAW0U302_SCYPA</name>
<accession>A0AAW0U302</accession>
<keyword evidence="4" id="KW-0539">Nucleus</keyword>
<dbReference type="PANTHER" id="PTHR11950:SF31">
    <property type="entry name" value="SEGMENTATION PROTEIN RUNT"/>
    <property type="match status" value="1"/>
</dbReference>
<dbReference type="Pfam" id="PF00853">
    <property type="entry name" value="Runt"/>
    <property type="match status" value="1"/>
</dbReference>
<evidence type="ECO:0000256" key="3">
    <source>
        <dbReference type="ARBA" id="ARBA00023163"/>
    </source>
</evidence>
<keyword evidence="2" id="KW-0805">Transcription regulation</keyword>
<dbReference type="InterPro" id="IPR013524">
    <property type="entry name" value="Runt_dom"/>
</dbReference>
<feature type="compositionally biased region" description="Basic and acidic residues" evidence="5">
    <location>
        <begin position="471"/>
        <end position="485"/>
    </location>
</feature>
<evidence type="ECO:0000256" key="2">
    <source>
        <dbReference type="ARBA" id="ARBA00023015"/>
    </source>
</evidence>
<dbReference type="Gene3D" id="2.60.40.720">
    <property type="match status" value="1"/>
</dbReference>
<dbReference type="GO" id="GO:0000978">
    <property type="term" value="F:RNA polymerase II cis-regulatory region sequence-specific DNA binding"/>
    <property type="evidence" value="ECO:0007669"/>
    <property type="project" value="TreeGrafter"/>
</dbReference>
<evidence type="ECO:0000256" key="5">
    <source>
        <dbReference type="SAM" id="MobiDB-lite"/>
    </source>
</evidence>
<keyword evidence="8" id="KW-1185">Reference proteome</keyword>
<dbReference type="InterPro" id="IPR012346">
    <property type="entry name" value="p53/RUNT-type_TF_DNA-bd_sf"/>
</dbReference>
<dbReference type="GO" id="GO:0000981">
    <property type="term" value="F:DNA-binding transcription factor activity, RNA polymerase II-specific"/>
    <property type="evidence" value="ECO:0007669"/>
    <property type="project" value="TreeGrafter"/>
</dbReference>
<dbReference type="GO" id="GO:0005634">
    <property type="term" value="C:nucleus"/>
    <property type="evidence" value="ECO:0007669"/>
    <property type="project" value="UniProtKB-SubCell"/>
</dbReference>
<dbReference type="PROSITE" id="PS51062">
    <property type="entry name" value="RUNT"/>
    <property type="match status" value="1"/>
</dbReference>
<keyword evidence="3" id="KW-0804">Transcription</keyword>
<proteinExistence type="predicted"/>
<evidence type="ECO:0000313" key="8">
    <source>
        <dbReference type="Proteomes" id="UP001487740"/>
    </source>
</evidence>
<reference evidence="7 8" key="1">
    <citation type="submission" date="2023-03" db="EMBL/GenBank/DDBJ databases">
        <title>High-quality genome of Scylla paramamosain provides insights in environmental adaptation.</title>
        <authorList>
            <person name="Zhang L."/>
        </authorList>
    </citation>
    <scope>NUCLEOTIDE SEQUENCE [LARGE SCALE GENOMIC DNA]</scope>
    <source>
        <strain evidence="7">LZ_2023a</strain>
        <tissue evidence="7">Muscle</tissue>
    </source>
</reference>
<dbReference type="FunFam" id="2.60.40.720:FF:000001">
    <property type="entry name" value="Runt-related transcription factor"/>
    <property type="match status" value="1"/>
</dbReference>
<dbReference type="EMBL" id="JARAKH010000020">
    <property type="protein sequence ID" value="KAK8393866.1"/>
    <property type="molecule type" value="Genomic_DNA"/>
</dbReference>
<sequence>MHLGEDMGDCWWSERALTELLGEHPGELVRTGSPNFVCTILPPHWRSNKTLPVAFKVIALGEIGDGTVVTVRAGNDENFCAELRNNSAVMKNQIAKFNDLRFVGRSGRGKSFNLTITVSTSPPQVTTYCKAIKVTVDGPREPRSKARQQQFRAFALGQRPFLDTRFSDHLRELELRRKSDSIPPGIGFKVPHTGPSSTQDATTSMSLGTTDTHWSSYSGSHYSYIPGGLAGGNSSTLQSGFSSPQTLGYTSDISQQVTPLDSGSSHLSSGVVENSPSSGGDYEGLGSLQAPHSPPRHDYMLARYSSPDPRHAAQAAPTDPRQDITCAPYTPPATTANAAATPSAVGGLLAGASSSTGGTGGGVIAAAAAAAGTVGGGAGSYPGYLGSGYYTATTTAQGYLSPSVSLLYPHLYPQQGQLSLLDPRQPTPEQYPAANTGGQRDYGRHDGFRDMSSAGTSTPAPHQGMMAAHMTPDDSLHGVHPHDRYMSNGTRAGGPSPNDPSVWRPY</sequence>
<feature type="compositionally biased region" description="Polar residues" evidence="5">
    <location>
        <begin position="194"/>
        <end position="208"/>
    </location>
</feature>
<dbReference type="PRINTS" id="PR00967">
    <property type="entry name" value="ONCOGENEAML1"/>
</dbReference>